<proteinExistence type="predicted"/>
<organism evidence="1 2">
    <name type="scientific">Bacteroides nordii CL02T12C05</name>
    <dbReference type="NCBI Taxonomy" id="997884"/>
    <lineage>
        <taxon>Bacteria</taxon>
        <taxon>Pseudomonadati</taxon>
        <taxon>Bacteroidota</taxon>
        <taxon>Bacteroidia</taxon>
        <taxon>Bacteroidales</taxon>
        <taxon>Bacteroidaceae</taxon>
        <taxon>Bacteroides</taxon>
    </lineage>
</organism>
<keyword evidence="2" id="KW-1185">Reference proteome</keyword>
<dbReference type="Proteomes" id="UP000003089">
    <property type="component" value="Unassembled WGS sequence"/>
</dbReference>
<reference evidence="1 2" key="1">
    <citation type="submission" date="2012-02" db="EMBL/GenBank/DDBJ databases">
        <title>The Genome Sequence of Bacteroides nordii CL02T12C05.</title>
        <authorList>
            <consortium name="The Broad Institute Genome Sequencing Platform"/>
            <person name="Earl A."/>
            <person name="Ward D."/>
            <person name="Feldgarden M."/>
            <person name="Gevers D."/>
            <person name="Zitomersky N.L."/>
            <person name="Coyne M.J."/>
            <person name="Comstock L.E."/>
            <person name="Young S.K."/>
            <person name="Zeng Q."/>
            <person name="Gargeya S."/>
            <person name="Fitzgerald M."/>
            <person name="Haas B."/>
            <person name="Abouelleil A."/>
            <person name="Alvarado L."/>
            <person name="Arachchi H.M."/>
            <person name="Berlin A."/>
            <person name="Chapman S.B."/>
            <person name="Gearin G."/>
            <person name="Goldberg J."/>
            <person name="Griggs A."/>
            <person name="Gujja S."/>
            <person name="Hansen M."/>
            <person name="Heiman D."/>
            <person name="Howarth C."/>
            <person name="Larimer J."/>
            <person name="Lui A."/>
            <person name="MacDonald P.J.P."/>
            <person name="McCowen C."/>
            <person name="Montmayeur A."/>
            <person name="Murphy C."/>
            <person name="Neiman D."/>
            <person name="Pearson M."/>
            <person name="Priest M."/>
            <person name="Roberts A."/>
            <person name="Saif S."/>
            <person name="Shea T."/>
            <person name="Sisk P."/>
            <person name="Stolte C."/>
            <person name="Sykes S."/>
            <person name="Wortman J."/>
            <person name="Nusbaum C."/>
            <person name="Birren B."/>
        </authorList>
    </citation>
    <scope>NUCLEOTIDE SEQUENCE [LARGE SCALE GENOMIC DNA]</scope>
    <source>
        <strain evidence="1 2">CL02T12C05</strain>
    </source>
</reference>
<comment type="caution">
    <text evidence="1">The sequence shown here is derived from an EMBL/GenBank/DDBJ whole genome shotgun (WGS) entry which is preliminary data.</text>
</comment>
<dbReference type="STRING" id="997884.HMPREF1068_01702"/>
<evidence type="ECO:0000313" key="1">
    <source>
        <dbReference type="EMBL" id="EIY52155.1"/>
    </source>
</evidence>
<dbReference type="EMBL" id="AGXS01000015">
    <property type="protein sequence ID" value="EIY52155.1"/>
    <property type="molecule type" value="Genomic_DNA"/>
</dbReference>
<sequence length="37" mass="4094">MNFYHLDILGQVIESVLCAIIKVGAYGGRKTKERVGN</sequence>
<dbReference type="HOGENOM" id="CLU_3340239_0_0_10"/>
<dbReference type="AlphaFoldDB" id="I8XMM6"/>
<gene>
    <name evidence="1" type="ORF">HMPREF1068_01702</name>
</gene>
<protein>
    <submittedName>
        <fullName evidence="1">Uncharacterized protein</fullName>
    </submittedName>
</protein>
<evidence type="ECO:0000313" key="2">
    <source>
        <dbReference type="Proteomes" id="UP000003089"/>
    </source>
</evidence>
<name>I8XMM6_9BACE</name>
<accession>I8XMM6</accession>